<reference evidence="8 9" key="1">
    <citation type="submission" date="2019-03" db="EMBL/GenBank/DDBJ databases">
        <title>Genomic Encyclopedia of Type Strains, Phase IV (KMG-IV): sequencing the most valuable type-strain genomes for metagenomic binning, comparative biology and taxonomic classification.</title>
        <authorList>
            <person name="Goeker M."/>
        </authorList>
    </citation>
    <scope>NUCLEOTIDE SEQUENCE [LARGE SCALE GENOMIC DNA]</scope>
    <source>
        <strain evidence="8 9">DSM 28867</strain>
    </source>
</reference>
<evidence type="ECO:0000256" key="4">
    <source>
        <dbReference type="ARBA" id="ARBA00022912"/>
    </source>
</evidence>
<evidence type="ECO:0000256" key="6">
    <source>
        <dbReference type="PIRSR" id="PIRSR617867-1"/>
    </source>
</evidence>
<dbReference type="InterPro" id="IPR036196">
    <property type="entry name" value="Ptyr_pPase_sf"/>
</dbReference>
<feature type="domain" description="Phosphotyrosine protein phosphatase I" evidence="7">
    <location>
        <begin position="4"/>
        <end position="147"/>
    </location>
</feature>
<dbReference type="OrthoDB" id="9784339at2"/>
<dbReference type="InterPro" id="IPR023485">
    <property type="entry name" value="Ptyr_pPase"/>
</dbReference>
<evidence type="ECO:0000259" key="7">
    <source>
        <dbReference type="SMART" id="SM00226"/>
    </source>
</evidence>
<dbReference type="PRINTS" id="PR00719">
    <property type="entry name" value="LMWPTPASE"/>
</dbReference>
<evidence type="ECO:0000256" key="1">
    <source>
        <dbReference type="ARBA" id="ARBA00011063"/>
    </source>
</evidence>
<organism evidence="8 9">
    <name type="scientific">Breznakia blatticola</name>
    <dbReference type="NCBI Taxonomy" id="1754012"/>
    <lineage>
        <taxon>Bacteria</taxon>
        <taxon>Bacillati</taxon>
        <taxon>Bacillota</taxon>
        <taxon>Erysipelotrichia</taxon>
        <taxon>Erysipelotrichales</taxon>
        <taxon>Erysipelotrichaceae</taxon>
        <taxon>Breznakia</taxon>
    </lineage>
</organism>
<comment type="caution">
    <text evidence="8">The sequence shown here is derived from an EMBL/GenBank/DDBJ whole genome shotgun (WGS) entry which is preliminary data.</text>
</comment>
<gene>
    <name evidence="8" type="ORF">EDD63_11028</name>
</gene>
<dbReference type="Gene3D" id="3.40.50.2300">
    <property type="match status" value="1"/>
</dbReference>
<dbReference type="EMBL" id="SODD01000010">
    <property type="protein sequence ID" value="TDW20808.1"/>
    <property type="molecule type" value="Genomic_DNA"/>
</dbReference>
<keyword evidence="4" id="KW-0904">Protein phosphatase</keyword>
<dbReference type="InterPro" id="IPR050438">
    <property type="entry name" value="LMW_PTPase"/>
</dbReference>
<evidence type="ECO:0000256" key="2">
    <source>
        <dbReference type="ARBA" id="ARBA00013064"/>
    </source>
</evidence>
<dbReference type="SMART" id="SM00226">
    <property type="entry name" value="LMWPc"/>
    <property type="match status" value="1"/>
</dbReference>
<sequence>MDKKRICFVCHGNICRSPMAEYVFKDMVKKANLEGYTIVSRATSNEEIGNDMHPGTKRILNAKDIPYTRHQATRLIASDAQAYDYFICMDDANVNNTKRMLNLKDDRVFKLLDLTSLKRGIADPWYTGDYETTYVDVVIGCEALLQKLMKNKSNEL</sequence>
<evidence type="ECO:0000256" key="3">
    <source>
        <dbReference type="ARBA" id="ARBA00022801"/>
    </source>
</evidence>
<dbReference type="EC" id="3.1.3.48" evidence="2"/>
<dbReference type="RefSeq" id="WP_134168872.1">
    <property type="nucleotide sequence ID" value="NZ_SODD01000010.1"/>
</dbReference>
<feature type="active site" description="Proton donor" evidence="6">
    <location>
        <position position="123"/>
    </location>
</feature>
<name>A0A4R7ZVE1_9FIRM</name>
<evidence type="ECO:0000256" key="5">
    <source>
        <dbReference type="ARBA" id="ARBA00051722"/>
    </source>
</evidence>
<dbReference type="InterPro" id="IPR017867">
    <property type="entry name" value="Tyr_phospatase_low_mol_wt"/>
</dbReference>
<dbReference type="GO" id="GO:0004725">
    <property type="term" value="F:protein tyrosine phosphatase activity"/>
    <property type="evidence" value="ECO:0007669"/>
    <property type="project" value="UniProtKB-EC"/>
</dbReference>
<evidence type="ECO:0000313" key="8">
    <source>
        <dbReference type="EMBL" id="TDW20808.1"/>
    </source>
</evidence>
<keyword evidence="3" id="KW-0378">Hydrolase</keyword>
<dbReference type="Proteomes" id="UP000294743">
    <property type="component" value="Unassembled WGS sequence"/>
</dbReference>
<dbReference type="AlphaFoldDB" id="A0A4R7ZVE1"/>
<protein>
    <recommendedName>
        <fullName evidence="2">protein-tyrosine-phosphatase</fullName>
        <ecNumber evidence="2">3.1.3.48</ecNumber>
    </recommendedName>
</protein>
<dbReference type="PANTHER" id="PTHR11717">
    <property type="entry name" value="LOW MOLECULAR WEIGHT PROTEIN TYROSINE PHOSPHATASE"/>
    <property type="match status" value="1"/>
</dbReference>
<evidence type="ECO:0000313" key="9">
    <source>
        <dbReference type="Proteomes" id="UP000294743"/>
    </source>
</evidence>
<feature type="active site" description="Nucleophile" evidence="6">
    <location>
        <position position="10"/>
    </location>
</feature>
<dbReference type="PANTHER" id="PTHR11717:SF7">
    <property type="entry name" value="LOW MOLECULAR WEIGHT PHOSPHOTYROSINE PROTEIN PHOSPHATASE"/>
    <property type="match status" value="1"/>
</dbReference>
<comment type="similarity">
    <text evidence="1">Belongs to the low molecular weight phosphotyrosine protein phosphatase family.</text>
</comment>
<comment type="catalytic activity">
    <reaction evidence="5">
        <text>O-phospho-L-tyrosyl-[protein] + H2O = L-tyrosyl-[protein] + phosphate</text>
        <dbReference type="Rhea" id="RHEA:10684"/>
        <dbReference type="Rhea" id="RHEA-COMP:10136"/>
        <dbReference type="Rhea" id="RHEA-COMP:20101"/>
        <dbReference type="ChEBI" id="CHEBI:15377"/>
        <dbReference type="ChEBI" id="CHEBI:43474"/>
        <dbReference type="ChEBI" id="CHEBI:46858"/>
        <dbReference type="ChEBI" id="CHEBI:61978"/>
        <dbReference type="EC" id="3.1.3.48"/>
    </reaction>
</comment>
<feature type="active site" evidence="6">
    <location>
        <position position="16"/>
    </location>
</feature>
<proteinExistence type="inferred from homology"/>
<dbReference type="Pfam" id="PF01451">
    <property type="entry name" value="LMWPc"/>
    <property type="match status" value="1"/>
</dbReference>
<accession>A0A4R7ZVE1</accession>
<dbReference type="SUPFAM" id="SSF52788">
    <property type="entry name" value="Phosphotyrosine protein phosphatases I"/>
    <property type="match status" value="1"/>
</dbReference>
<keyword evidence="9" id="KW-1185">Reference proteome</keyword>
<dbReference type="CDD" id="cd16343">
    <property type="entry name" value="LMWPTP"/>
    <property type="match status" value="1"/>
</dbReference>